<organism evidence="3 4">
    <name type="scientific">Sphingomonas mollis</name>
    <dbReference type="NCBI Taxonomy" id="2795726"/>
    <lineage>
        <taxon>Bacteria</taxon>
        <taxon>Pseudomonadati</taxon>
        <taxon>Pseudomonadota</taxon>
        <taxon>Alphaproteobacteria</taxon>
        <taxon>Sphingomonadales</taxon>
        <taxon>Sphingomonadaceae</taxon>
        <taxon>Sphingomonas</taxon>
    </lineage>
</organism>
<dbReference type="NCBIfam" id="NF035944">
    <property type="entry name" value="PEPxxWA-CTERM"/>
    <property type="match status" value="1"/>
</dbReference>
<dbReference type="NCBIfam" id="TIGR02595">
    <property type="entry name" value="PEP_CTERM"/>
    <property type="match status" value="1"/>
</dbReference>
<protein>
    <submittedName>
        <fullName evidence="3">PEPxxWA-CTERM sorting domain-containing protein</fullName>
    </submittedName>
</protein>
<evidence type="ECO:0000313" key="4">
    <source>
        <dbReference type="Proteomes" id="UP000640426"/>
    </source>
</evidence>
<keyword evidence="1" id="KW-0732">Signal</keyword>
<feature type="signal peptide" evidence="1">
    <location>
        <begin position="1"/>
        <end position="27"/>
    </location>
</feature>
<evidence type="ECO:0000259" key="2">
    <source>
        <dbReference type="Pfam" id="PF07589"/>
    </source>
</evidence>
<dbReference type="EMBL" id="JAELXS010000002">
    <property type="protein sequence ID" value="MBJ6121196.1"/>
    <property type="molecule type" value="Genomic_DNA"/>
</dbReference>
<comment type="caution">
    <text evidence="3">The sequence shown here is derived from an EMBL/GenBank/DDBJ whole genome shotgun (WGS) entry which is preliminary data.</text>
</comment>
<proteinExistence type="predicted"/>
<name>A0ABS0XMD0_9SPHN</name>
<sequence>MSKGGFMRLAILACAIMTLVVTTPADAALLQFTISGTDTLSPIDPTFVEFASFQLDSNPLIDAVNVSPDQGFAIANVTGIFQYGPITLSSQSISFFTTALGGGLLIGDGTDNGTLLGFDGPQLYIGTEAQPEFLTGSFDLTDFVTGSPISLTISTVSAIPEPASWAMMLAGFAMVGGATRYRRRKAIVAYA</sequence>
<reference evidence="4" key="1">
    <citation type="submission" date="2020-12" db="EMBL/GenBank/DDBJ databases">
        <title>Hymenobacter sp.</title>
        <authorList>
            <person name="Kim M.K."/>
        </authorList>
    </citation>
    <scope>NUCLEOTIDE SEQUENCE [LARGE SCALE GENOMIC DNA]</scope>
    <source>
        <strain evidence="4">BT553</strain>
    </source>
</reference>
<keyword evidence="4" id="KW-1185">Reference proteome</keyword>
<dbReference type="InterPro" id="IPR013424">
    <property type="entry name" value="Ice-binding_C"/>
</dbReference>
<feature type="domain" description="Ice-binding protein C-terminal" evidence="2">
    <location>
        <begin position="158"/>
        <end position="183"/>
    </location>
</feature>
<evidence type="ECO:0000313" key="3">
    <source>
        <dbReference type="EMBL" id="MBJ6121196.1"/>
    </source>
</evidence>
<dbReference type="Pfam" id="PF07589">
    <property type="entry name" value="PEP-CTERM"/>
    <property type="match status" value="1"/>
</dbReference>
<feature type="chain" id="PRO_5047250143" evidence="1">
    <location>
        <begin position="28"/>
        <end position="191"/>
    </location>
</feature>
<dbReference type="Proteomes" id="UP000640426">
    <property type="component" value="Unassembled WGS sequence"/>
</dbReference>
<accession>A0ABS0XMD0</accession>
<evidence type="ECO:0000256" key="1">
    <source>
        <dbReference type="SAM" id="SignalP"/>
    </source>
</evidence>
<gene>
    <name evidence="3" type="ORF">JAO74_05255</name>
</gene>